<sequence>MPLFRARLQVFPHVPWDYQDTDTLNPHDAVRHVCPRCLAALLGRPQRGRRSSWTRISPRP</sequence>
<name>A0A9W6KXM4_9ACTN</name>
<evidence type="ECO:0000313" key="1">
    <source>
        <dbReference type="EMBL" id="GLL08285.1"/>
    </source>
</evidence>
<gene>
    <name evidence="1" type="ORF">GCM10017581_100460</name>
</gene>
<dbReference type="Proteomes" id="UP001143480">
    <property type="component" value="Unassembled WGS sequence"/>
</dbReference>
<accession>A0A9W6KXM4</accession>
<protein>
    <submittedName>
        <fullName evidence="1">Uncharacterized protein</fullName>
    </submittedName>
</protein>
<dbReference type="RefSeq" id="WP_261958943.1">
    <property type="nucleotide sequence ID" value="NZ_BAAAXA010000001.1"/>
</dbReference>
<reference evidence="1" key="1">
    <citation type="journal article" date="2014" name="Int. J. Syst. Evol. Microbiol.">
        <title>Complete genome sequence of Corynebacterium casei LMG S-19264T (=DSM 44701T), isolated from a smear-ripened cheese.</title>
        <authorList>
            <consortium name="US DOE Joint Genome Institute (JGI-PGF)"/>
            <person name="Walter F."/>
            <person name="Albersmeier A."/>
            <person name="Kalinowski J."/>
            <person name="Ruckert C."/>
        </authorList>
    </citation>
    <scope>NUCLEOTIDE SEQUENCE</scope>
    <source>
        <strain evidence="1">VKM Ac-1321</strain>
    </source>
</reference>
<comment type="caution">
    <text evidence="1">The sequence shown here is derived from an EMBL/GenBank/DDBJ whole genome shotgun (WGS) entry which is preliminary data.</text>
</comment>
<dbReference type="EMBL" id="BSFP01000136">
    <property type="protein sequence ID" value="GLL08285.1"/>
    <property type="molecule type" value="Genomic_DNA"/>
</dbReference>
<evidence type="ECO:0000313" key="2">
    <source>
        <dbReference type="Proteomes" id="UP001143480"/>
    </source>
</evidence>
<proteinExistence type="predicted"/>
<dbReference type="AlphaFoldDB" id="A0A9W6KXM4"/>
<reference evidence="1" key="2">
    <citation type="submission" date="2023-01" db="EMBL/GenBank/DDBJ databases">
        <authorList>
            <person name="Sun Q."/>
            <person name="Evtushenko L."/>
        </authorList>
    </citation>
    <scope>NUCLEOTIDE SEQUENCE</scope>
    <source>
        <strain evidence="1">VKM Ac-1321</strain>
    </source>
</reference>
<organism evidence="1 2">
    <name type="scientific">Dactylosporangium matsuzakiense</name>
    <dbReference type="NCBI Taxonomy" id="53360"/>
    <lineage>
        <taxon>Bacteria</taxon>
        <taxon>Bacillati</taxon>
        <taxon>Actinomycetota</taxon>
        <taxon>Actinomycetes</taxon>
        <taxon>Micromonosporales</taxon>
        <taxon>Micromonosporaceae</taxon>
        <taxon>Dactylosporangium</taxon>
    </lineage>
</organism>
<keyword evidence="2" id="KW-1185">Reference proteome</keyword>